<dbReference type="PANTHER" id="PTHR43793:SF1">
    <property type="entry name" value="FAD SYNTHASE"/>
    <property type="match status" value="1"/>
</dbReference>
<evidence type="ECO:0000256" key="1">
    <source>
        <dbReference type="ARBA" id="ARBA00022679"/>
    </source>
</evidence>
<dbReference type="PANTHER" id="PTHR43793">
    <property type="entry name" value="FAD SYNTHASE"/>
    <property type="match status" value="1"/>
</dbReference>
<organism evidence="4 5">
    <name type="scientific">candidate division WWE3 bacterium RIFCSPHIGHO2_02_FULL_38_14</name>
    <dbReference type="NCBI Taxonomy" id="1802620"/>
    <lineage>
        <taxon>Bacteria</taxon>
        <taxon>Katanobacteria</taxon>
    </lineage>
</organism>
<evidence type="ECO:0000313" key="5">
    <source>
        <dbReference type="Proteomes" id="UP000178127"/>
    </source>
</evidence>
<dbReference type="InterPro" id="IPR014729">
    <property type="entry name" value="Rossmann-like_a/b/a_fold"/>
</dbReference>
<dbReference type="InterPro" id="IPR050385">
    <property type="entry name" value="Archaeal_FAD_synthase"/>
</dbReference>
<evidence type="ECO:0000259" key="3">
    <source>
        <dbReference type="Pfam" id="PF01467"/>
    </source>
</evidence>
<proteinExistence type="predicted"/>
<evidence type="ECO:0000256" key="2">
    <source>
        <dbReference type="ARBA" id="ARBA00022695"/>
    </source>
</evidence>
<evidence type="ECO:0000313" key="4">
    <source>
        <dbReference type="EMBL" id="OGC53817.1"/>
    </source>
</evidence>
<accession>A0A1F4V9F3</accession>
<dbReference type="GO" id="GO:0016779">
    <property type="term" value="F:nucleotidyltransferase activity"/>
    <property type="evidence" value="ECO:0007669"/>
    <property type="project" value="UniProtKB-KW"/>
</dbReference>
<dbReference type="Pfam" id="PF01467">
    <property type="entry name" value="CTP_transf_like"/>
    <property type="match status" value="1"/>
</dbReference>
<comment type="caution">
    <text evidence="4">The sequence shown here is derived from an EMBL/GenBank/DDBJ whole genome shotgun (WGS) entry which is preliminary data.</text>
</comment>
<protein>
    <recommendedName>
        <fullName evidence="3">Cytidyltransferase-like domain-containing protein</fullName>
    </recommendedName>
</protein>
<reference evidence="4 5" key="1">
    <citation type="journal article" date="2016" name="Nat. Commun.">
        <title>Thousands of microbial genomes shed light on interconnected biogeochemical processes in an aquifer system.</title>
        <authorList>
            <person name="Anantharaman K."/>
            <person name="Brown C.T."/>
            <person name="Hug L.A."/>
            <person name="Sharon I."/>
            <person name="Castelle C.J."/>
            <person name="Probst A.J."/>
            <person name="Thomas B.C."/>
            <person name="Singh A."/>
            <person name="Wilkins M.J."/>
            <person name="Karaoz U."/>
            <person name="Brodie E.L."/>
            <person name="Williams K.H."/>
            <person name="Hubbard S.S."/>
            <person name="Banfield J.F."/>
        </authorList>
    </citation>
    <scope>NUCLEOTIDE SEQUENCE [LARGE SCALE GENOMIC DNA]</scope>
</reference>
<dbReference type="InterPro" id="IPR004821">
    <property type="entry name" value="Cyt_trans-like"/>
</dbReference>
<dbReference type="Gene3D" id="3.40.50.620">
    <property type="entry name" value="HUPs"/>
    <property type="match status" value="1"/>
</dbReference>
<dbReference type="AlphaFoldDB" id="A0A1F4V9F3"/>
<gene>
    <name evidence="4" type="ORF">A3D91_03730</name>
</gene>
<keyword evidence="2" id="KW-0548">Nucleotidyltransferase</keyword>
<name>A0A1F4V9F3_UNCKA</name>
<feature type="domain" description="Cytidyltransferase-like" evidence="3">
    <location>
        <begin position="23"/>
        <end position="120"/>
    </location>
</feature>
<keyword evidence="1" id="KW-0808">Transferase</keyword>
<sequence length="162" mass="18645">MSIDTTLKLIRDFGQVDKNVVFTHGSFDLFHAGHSLFLNKSKKEGEVLIVGLEPDSNIRKYKGLLRPIISQKHRAEILINHKAVDFVFINYELNEMTDLYYLELYKLLKPNVITVGKNFPVKNRRHLKIKDTTVKEIDAEVTSTTKIITGIINRYNSNAKNN</sequence>
<dbReference type="SUPFAM" id="SSF52374">
    <property type="entry name" value="Nucleotidylyl transferase"/>
    <property type="match status" value="1"/>
</dbReference>
<dbReference type="EMBL" id="MEVD01000010">
    <property type="protein sequence ID" value="OGC53817.1"/>
    <property type="molecule type" value="Genomic_DNA"/>
</dbReference>
<dbReference type="Proteomes" id="UP000178127">
    <property type="component" value="Unassembled WGS sequence"/>
</dbReference>
<dbReference type="STRING" id="1802620.A3D91_03730"/>
<dbReference type="NCBIfam" id="TIGR00125">
    <property type="entry name" value="cyt_tran_rel"/>
    <property type="match status" value="1"/>
</dbReference>